<evidence type="ECO:0000313" key="8">
    <source>
        <dbReference type="EMBL" id="KJL28165.1"/>
    </source>
</evidence>
<dbReference type="InterPro" id="IPR018062">
    <property type="entry name" value="HTH_AraC-typ_CS"/>
</dbReference>
<dbReference type="PANTHER" id="PTHR11019:SF199">
    <property type="entry name" value="HTH-TYPE TRANSCRIPTIONAL REGULATOR NIMR"/>
    <property type="match status" value="1"/>
</dbReference>
<dbReference type="Gene3D" id="2.60.120.10">
    <property type="entry name" value="Jelly Rolls"/>
    <property type="match status" value="1"/>
</dbReference>
<keyword evidence="1" id="KW-0678">Repressor</keyword>
<keyword evidence="4" id="KW-0804">Transcription</keyword>
<dbReference type="Proteomes" id="UP000033640">
    <property type="component" value="Unassembled WGS sequence"/>
</dbReference>
<name>A0A0F0L781_9MICO</name>
<dbReference type="PATRIC" id="fig|82380.11.peg.3264"/>
<dbReference type="PROSITE" id="PS01124">
    <property type="entry name" value="HTH_ARAC_FAMILY_2"/>
    <property type="match status" value="1"/>
</dbReference>
<evidence type="ECO:0000256" key="1">
    <source>
        <dbReference type="ARBA" id="ARBA00022491"/>
    </source>
</evidence>
<reference evidence="8 9" key="1">
    <citation type="submission" date="2015-02" db="EMBL/GenBank/DDBJ databases">
        <title>Draft genome sequences of ten Microbacterium spp. with emphasis on heavy metal contaminated environments.</title>
        <authorList>
            <person name="Corretto E."/>
        </authorList>
    </citation>
    <scope>NUCLEOTIDE SEQUENCE [LARGE SCALE GENOMIC DNA]</scope>
    <source>
        <strain evidence="8 9">BEL4b</strain>
    </source>
</reference>
<dbReference type="FunFam" id="1.10.10.60:FF:000132">
    <property type="entry name" value="AraC family transcriptional regulator"/>
    <property type="match status" value="1"/>
</dbReference>
<dbReference type="PANTHER" id="PTHR11019">
    <property type="entry name" value="HTH-TYPE TRANSCRIPTIONAL REGULATOR NIMR"/>
    <property type="match status" value="1"/>
</dbReference>
<dbReference type="AlphaFoldDB" id="A0A0F0L781"/>
<dbReference type="OrthoDB" id="2039152at2"/>
<dbReference type="PROSITE" id="PS00041">
    <property type="entry name" value="HTH_ARAC_FAMILY_1"/>
    <property type="match status" value="1"/>
</dbReference>
<evidence type="ECO:0000256" key="6">
    <source>
        <dbReference type="ARBA" id="ARBA00079449"/>
    </source>
</evidence>
<keyword evidence="3" id="KW-0238">DNA-binding</keyword>
<evidence type="ECO:0000256" key="4">
    <source>
        <dbReference type="ARBA" id="ARBA00023163"/>
    </source>
</evidence>
<feature type="domain" description="HTH araC/xylS-type" evidence="7">
    <location>
        <begin position="149"/>
        <end position="246"/>
    </location>
</feature>
<gene>
    <name evidence="8" type="primary">ripA_2</name>
    <name evidence="8" type="ORF">RS83_03233</name>
</gene>
<dbReference type="InterPro" id="IPR003313">
    <property type="entry name" value="AraC-bd"/>
</dbReference>
<dbReference type="SMART" id="SM00342">
    <property type="entry name" value="HTH_ARAC"/>
    <property type="match status" value="1"/>
</dbReference>
<dbReference type="InterPro" id="IPR009057">
    <property type="entry name" value="Homeodomain-like_sf"/>
</dbReference>
<dbReference type="Pfam" id="PF02311">
    <property type="entry name" value="AraC_binding"/>
    <property type="match status" value="1"/>
</dbReference>
<organism evidence="8 9">
    <name type="scientific">Microbacterium oxydans</name>
    <dbReference type="NCBI Taxonomy" id="82380"/>
    <lineage>
        <taxon>Bacteria</taxon>
        <taxon>Bacillati</taxon>
        <taxon>Actinomycetota</taxon>
        <taxon>Actinomycetes</taxon>
        <taxon>Micrococcales</taxon>
        <taxon>Microbacteriaceae</taxon>
        <taxon>Microbacterium</taxon>
    </lineage>
</organism>
<dbReference type="RefSeq" id="WP_052679148.1">
    <property type="nucleotide sequence ID" value="NZ_CAKKLT010000001.1"/>
</dbReference>
<dbReference type="GO" id="GO:0043565">
    <property type="term" value="F:sequence-specific DNA binding"/>
    <property type="evidence" value="ECO:0007669"/>
    <property type="project" value="InterPro"/>
</dbReference>
<protein>
    <recommendedName>
        <fullName evidence="5">HTH-type transcriptional regulator RipA</fullName>
    </recommendedName>
    <alternativeName>
        <fullName evidence="6">Repressor of iron proteins A</fullName>
    </alternativeName>
</protein>
<evidence type="ECO:0000256" key="3">
    <source>
        <dbReference type="ARBA" id="ARBA00023125"/>
    </source>
</evidence>
<dbReference type="InterPro" id="IPR011051">
    <property type="entry name" value="RmlC_Cupin_sf"/>
</dbReference>
<dbReference type="SUPFAM" id="SSF46689">
    <property type="entry name" value="Homeodomain-like"/>
    <property type="match status" value="1"/>
</dbReference>
<dbReference type="Pfam" id="PF12833">
    <property type="entry name" value="HTH_18"/>
    <property type="match status" value="1"/>
</dbReference>
<dbReference type="GO" id="GO:0003700">
    <property type="term" value="F:DNA-binding transcription factor activity"/>
    <property type="evidence" value="ECO:0007669"/>
    <property type="project" value="InterPro"/>
</dbReference>
<dbReference type="InterPro" id="IPR018060">
    <property type="entry name" value="HTH_AraC"/>
</dbReference>
<accession>A0A0F0L781</accession>
<keyword evidence="2" id="KW-0805">Transcription regulation</keyword>
<dbReference type="Gene3D" id="1.10.10.60">
    <property type="entry name" value="Homeodomain-like"/>
    <property type="match status" value="2"/>
</dbReference>
<proteinExistence type="predicted"/>
<evidence type="ECO:0000259" key="7">
    <source>
        <dbReference type="PROSITE" id="PS01124"/>
    </source>
</evidence>
<evidence type="ECO:0000256" key="5">
    <source>
        <dbReference type="ARBA" id="ARBA00074140"/>
    </source>
</evidence>
<dbReference type="EMBL" id="JYIW01000026">
    <property type="protein sequence ID" value="KJL28165.1"/>
    <property type="molecule type" value="Genomic_DNA"/>
</dbReference>
<evidence type="ECO:0000313" key="9">
    <source>
        <dbReference type="Proteomes" id="UP000033640"/>
    </source>
</evidence>
<dbReference type="SUPFAM" id="SSF51182">
    <property type="entry name" value="RmlC-like cupins"/>
    <property type="match status" value="1"/>
</dbReference>
<dbReference type="InterPro" id="IPR014710">
    <property type="entry name" value="RmlC-like_jellyroll"/>
</dbReference>
<comment type="caution">
    <text evidence="8">The sequence shown here is derived from an EMBL/GenBank/DDBJ whole genome shotgun (WGS) entry which is preliminary data.</text>
</comment>
<evidence type="ECO:0000256" key="2">
    <source>
        <dbReference type="ARBA" id="ARBA00023015"/>
    </source>
</evidence>
<sequence>MPGATSEKFEAHHERVAPDQYFEPHVHAADQLALIPGGARVRVGDSRWHLHGDHFAWVPALVEHEMQMVGAEDMFSLYLEQSIRLPQQRWGRPLVLPADPVGIAIVQSLCARQFHHARLDASLALLLEILSSTEESYDALAVPADPRARQVAEAILHDPQEQRDLADWSAALGVSSKTLHRAFLADTGLSFTQWRTRARVYAAERLLVDGTSVQETAEIIGYGTTTGFIKAFRQVFGSTPAVYIRAKRRARTGMPARRSPA</sequence>